<dbReference type="InterPro" id="IPR026046">
    <property type="entry name" value="UBIAD1"/>
</dbReference>
<evidence type="ECO:0000256" key="8">
    <source>
        <dbReference type="ARBA" id="ARBA00023136"/>
    </source>
</evidence>
<keyword evidence="8 9" id="KW-0472">Membrane</keyword>
<dbReference type="PANTHER" id="PTHR13929:SF0">
    <property type="entry name" value="UBIA PRENYLTRANSFERASE DOMAIN-CONTAINING PROTEIN 1"/>
    <property type="match status" value="1"/>
</dbReference>
<feature type="transmembrane region" description="Helical" evidence="9">
    <location>
        <begin position="39"/>
        <end position="58"/>
    </location>
</feature>
<dbReference type="InterPro" id="IPR000537">
    <property type="entry name" value="UbiA_prenyltransferase"/>
</dbReference>
<dbReference type="UniPathway" id="UPA00079"/>
<feature type="transmembrane region" description="Helical" evidence="9">
    <location>
        <begin position="205"/>
        <end position="228"/>
    </location>
</feature>
<evidence type="ECO:0000256" key="1">
    <source>
        <dbReference type="ARBA" id="ARBA00004141"/>
    </source>
</evidence>
<keyword evidence="5 10" id="KW-0808">Transferase</keyword>
<feature type="transmembrane region" description="Helical" evidence="9">
    <location>
        <begin position="270"/>
        <end position="295"/>
    </location>
</feature>
<feature type="transmembrane region" description="Helical" evidence="9">
    <location>
        <begin position="171"/>
        <end position="193"/>
    </location>
</feature>
<comment type="pathway">
    <text evidence="2">Quinol/quinone metabolism; menaquinone biosynthesis.</text>
</comment>
<name>A0A7Z0LI57_9GAMM</name>
<evidence type="ECO:0000313" key="10">
    <source>
        <dbReference type="EMBL" id="NYS59323.1"/>
    </source>
</evidence>
<dbReference type="EMBL" id="JACCDF010000001">
    <property type="protein sequence ID" value="NYS59323.1"/>
    <property type="molecule type" value="Genomic_DNA"/>
</dbReference>
<dbReference type="RefSeq" id="WP_179928666.1">
    <property type="nucleotide sequence ID" value="NZ_JACCDF010000001.1"/>
</dbReference>
<dbReference type="GO" id="GO:0042371">
    <property type="term" value="P:vitamin K biosynthetic process"/>
    <property type="evidence" value="ECO:0007669"/>
    <property type="project" value="TreeGrafter"/>
</dbReference>
<gene>
    <name evidence="10" type="ORF">HZS81_00865</name>
</gene>
<evidence type="ECO:0000256" key="7">
    <source>
        <dbReference type="ARBA" id="ARBA00022989"/>
    </source>
</evidence>
<keyword evidence="6 9" id="KW-0812">Transmembrane</keyword>
<dbReference type="GO" id="GO:0016020">
    <property type="term" value="C:membrane"/>
    <property type="evidence" value="ECO:0007669"/>
    <property type="project" value="UniProtKB-SubCell"/>
</dbReference>
<dbReference type="GO" id="GO:0004659">
    <property type="term" value="F:prenyltransferase activity"/>
    <property type="evidence" value="ECO:0007669"/>
    <property type="project" value="InterPro"/>
</dbReference>
<evidence type="ECO:0000256" key="3">
    <source>
        <dbReference type="ARBA" id="ARBA00022428"/>
    </source>
</evidence>
<feature type="transmembrane region" description="Helical" evidence="9">
    <location>
        <begin position="94"/>
        <end position="114"/>
    </location>
</feature>
<sequence>MHFRPLIAASRPGFLMLAVLCVGLAVALLQHQSMAVTPLHGVLILLAALLAHIAVNLMNEYDDFRSGLDTLTQRTPFSGGSGALPAQPVATTQVLWSALGSLGIVVCIGLYFVWLRGGALLLLGAGGILLVVGYTRWLTRSPLLCLLAPGLGFAIIVVGSVLALGGVLTDAVWVVALVVLLLVNELLLINQFPDVEADRQVGRRHLLIVFGKVAGARAAVGLWLVAYLVMGISIWQAVLPALSAIALLPLPAVAWLSVKLNAEATLRHVAWPPLLTVNVAALLGTLALLIGGLWLG</sequence>
<dbReference type="Pfam" id="PF01040">
    <property type="entry name" value="UbiA"/>
    <property type="match status" value="1"/>
</dbReference>
<keyword evidence="7 9" id="KW-1133">Transmembrane helix</keyword>
<feature type="transmembrane region" description="Helical" evidence="9">
    <location>
        <begin position="234"/>
        <end position="258"/>
    </location>
</feature>
<evidence type="ECO:0000256" key="9">
    <source>
        <dbReference type="SAM" id="Phobius"/>
    </source>
</evidence>
<protein>
    <submittedName>
        <fullName evidence="10">Prenyltransferase</fullName>
    </submittedName>
</protein>
<reference evidence="10 11" key="1">
    <citation type="journal article" date="2015" name="Int. J. Syst. Evol. Microbiol.">
        <title>Halomonas salicampi sp. nov., a halotolerant and alkalitolerant bacterium isolated from a saltern soil.</title>
        <authorList>
            <person name="Lee J.C."/>
            <person name="Kim Y.S."/>
            <person name="Yun B.S."/>
            <person name="Whang K.S."/>
        </authorList>
    </citation>
    <scope>NUCLEOTIDE SEQUENCE [LARGE SCALE GENOMIC DNA]</scope>
    <source>
        <strain evidence="10 11">BH103</strain>
    </source>
</reference>
<evidence type="ECO:0000256" key="4">
    <source>
        <dbReference type="ARBA" id="ARBA00022475"/>
    </source>
</evidence>
<dbReference type="GO" id="GO:0009234">
    <property type="term" value="P:menaquinone biosynthetic process"/>
    <property type="evidence" value="ECO:0007669"/>
    <property type="project" value="UniProtKB-UniPathway"/>
</dbReference>
<proteinExistence type="predicted"/>
<accession>A0A7Z0LI57</accession>
<evidence type="ECO:0000313" key="11">
    <source>
        <dbReference type="Proteomes" id="UP000586119"/>
    </source>
</evidence>
<dbReference type="CDD" id="cd13962">
    <property type="entry name" value="PT_UbiA_UBIAD1"/>
    <property type="match status" value="1"/>
</dbReference>
<dbReference type="InterPro" id="IPR044878">
    <property type="entry name" value="UbiA_sf"/>
</dbReference>
<dbReference type="Gene3D" id="1.10.357.140">
    <property type="entry name" value="UbiA prenyltransferase"/>
    <property type="match status" value="1"/>
</dbReference>
<dbReference type="AlphaFoldDB" id="A0A7Z0LI57"/>
<evidence type="ECO:0000256" key="2">
    <source>
        <dbReference type="ARBA" id="ARBA00004863"/>
    </source>
</evidence>
<evidence type="ECO:0000256" key="6">
    <source>
        <dbReference type="ARBA" id="ARBA00022692"/>
    </source>
</evidence>
<keyword evidence="11" id="KW-1185">Reference proteome</keyword>
<evidence type="ECO:0000256" key="5">
    <source>
        <dbReference type="ARBA" id="ARBA00022679"/>
    </source>
</evidence>
<dbReference type="PANTHER" id="PTHR13929">
    <property type="entry name" value="1,4-DIHYDROXY-2-NAPHTHOATE OCTAPRENYLTRANSFERASE"/>
    <property type="match status" value="1"/>
</dbReference>
<keyword evidence="4" id="KW-1003">Cell membrane</keyword>
<organism evidence="10 11">
    <name type="scientific">Vreelandella salicampi</name>
    <dbReference type="NCBI Taxonomy" id="1449798"/>
    <lineage>
        <taxon>Bacteria</taxon>
        <taxon>Pseudomonadati</taxon>
        <taxon>Pseudomonadota</taxon>
        <taxon>Gammaproteobacteria</taxon>
        <taxon>Oceanospirillales</taxon>
        <taxon>Halomonadaceae</taxon>
        <taxon>Vreelandella</taxon>
    </lineage>
</organism>
<dbReference type="Proteomes" id="UP000586119">
    <property type="component" value="Unassembled WGS sequence"/>
</dbReference>
<comment type="caution">
    <text evidence="10">The sequence shown here is derived from an EMBL/GenBank/DDBJ whole genome shotgun (WGS) entry which is preliminary data.</text>
</comment>
<keyword evidence="3" id="KW-0474">Menaquinone biosynthesis</keyword>
<comment type="subcellular location">
    <subcellularLocation>
        <location evidence="1">Membrane</location>
        <topology evidence="1">Multi-pass membrane protein</topology>
    </subcellularLocation>
</comment>
<feature type="transmembrane region" description="Helical" evidence="9">
    <location>
        <begin position="120"/>
        <end position="137"/>
    </location>
</feature>
<feature type="transmembrane region" description="Helical" evidence="9">
    <location>
        <begin position="144"/>
        <end position="165"/>
    </location>
</feature>